<dbReference type="PANTHER" id="PTHR30055:SF226">
    <property type="entry name" value="HTH-TYPE TRANSCRIPTIONAL REGULATOR PKSA"/>
    <property type="match status" value="1"/>
</dbReference>
<dbReference type="Proteomes" id="UP000287171">
    <property type="component" value="Unassembled WGS sequence"/>
</dbReference>
<organism evidence="4 5">
    <name type="scientific">Dictyobacter alpinus</name>
    <dbReference type="NCBI Taxonomy" id="2014873"/>
    <lineage>
        <taxon>Bacteria</taxon>
        <taxon>Bacillati</taxon>
        <taxon>Chloroflexota</taxon>
        <taxon>Ktedonobacteria</taxon>
        <taxon>Ktedonobacterales</taxon>
        <taxon>Dictyobacteraceae</taxon>
        <taxon>Dictyobacter</taxon>
    </lineage>
</organism>
<dbReference type="OrthoDB" id="116240at2"/>
<keyword evidence="1 2" id="KW-0238">DNA-binding</keyword>
<dbReference type="Gene3D" id="1.10.357.10">
    <property type="entry name" value="Tetracycline Repressor, domain 2"/>
    <property type="match status" value="1"/>
</dbReference>
<comment type="caution">
    <text evidence="4">The sequence shown here is derived from an EMBL/GenBank/DDBJ whole genome shotgun (WGS) entry which is preliminary data.</text>
</comment>
<keyword evidence="5" id="KW-1185">Reference proteome</keyword>
<dbReference type="GO" id="GO:0003700">
    <property type="term" value="F:DNA-binding transcription factor activity"/>
    <property type="evidence" value="ECO:0007669"/>
    <property type="project" value="TreeGrafter"/>
</dbReference>
<evidence type="ECO:0000313" key="4">
    <source>
        <dbReference type="EMBL" id="GCE26316.1"/>
    </source>
</evidence>
<dbReference type="SUPFAM" id="SSF46689">
    <property type="entry name" value="Homeodomain-like"/>
    <property type="match status" value="1"/>
</dbReference>
<accession>A0A402B4P4</accession>
<feature type="DNA-binding region" description="H-T-H motif" evidence="2">
    <location>
        <begin position="28"/>
        <end position="47"/>
    </location>
</feature>
<name>A0A402B4P4_9CHLR</name>
<dbReference type="InterPro" id="IPR050109">
    <property type="entry name" value="HTH-type_TetR-like_transc_reg"/>
</dbReference>
<proteinExistence type="predicted"/>
<gene>
    <name evidence="4" type="ORF">KDA_18000</name>
</gene>
<dbReference type="RefSeq" id="WP_126626790.1">
    <property type="nucleotide sequence ID" value="NZ_BIFT01000001.1"/>
</dbReference>
<dbReference type="GO" id="GO:0000976">
    <property type="term" value="F:transcription cis-regulatory region binding"/>
    <property type="evidence" value="ECO:0007669"/>
    <property type="project" value="TreeGrafter"/>
</dbReference>
<evidence type="ECO:0000256" key="2">
    <source>
        <dbReference type="PROSITE-ProRule" id="PRU00335"/>
    </source>
</evidence>
<feature type="domain" description="HTH tetR-type" evidence="3">
    <location>
        <begin position="5"/>
        <end position="65"/>
    </location>
</feature>
<protein>
    <recommendedName>
        <fullName evidence="3">HTH tetR-type domain-containing protein</fullName>
    </recommendedName>
</protein>
<dbReference type="EMBL" id="BIFT01000001">
    <property type="protein sequence ID" value="GCE26316.1"/>
    <property type="molecule type" value="Genomic_DNA"/>
</dbReference>
<dbReference type="PRINTS" id="PR00455">
    <property type="entry name" value="HTHTETR"/>
</dbReference>
<reference evidence="5" key="1">
    <citation type="submission" date="2018-12" db="EMBL/GenBank/DDBJ databases">
        <title>Tengunoibacter tsumagoiensis gen. nov., sp. nov., Dictyobacter kobayashii sp. nov., D. alpinus sp. nov., and D. joshuensis sp. nov. and description of Dictyobacteraceae fam. nov. within the order Ktedonobacterales isolated from Tengu-no-mugimeshi.</title>
        <authorList>
            <person name="Wang C.M."/>
            <person name="Zheng Y."/>
            <person name="Sakai Y."/>
            <person name="Toyoda A."/>
            <person name="Minakuchi Y."/>
            <person name="Abe K."/>
            <person name="Yokota A."/>
            <person name="Yabe S."/>
        </authorList>
    </citation>
    <scope>NUCLEOTIDE SEQUENCE [LARGE SCALE GENOMIC DNA]</scope>
    <source>
        <strain evidence="5">Uno16</strain>
    </source>
</reference>
<evidence type="ECO:0000256" key="1">
    <source>
        <dbReference type="ARBA" id="ARBA00023125"/>
    </source>
</evidence>
<evidence type="ECO:0000259" key="3">
    <source>
        <dbReference type="PROSITE" id="PS50977"/>
    </source>
</evidence>
<dbReference type="PROSITE" id="PS50977">
    <property type="entry name" value="HTH_TETR_2"/>
    <property type="match status" value="1"/>
</dbReference>
<dbReference type="Pfam" id="PF00440">
    <property type="entry name" value="TetR_N"/>
    <property type="match status" value="1"/>
</dbReference>
<sequence length="193" mass="21896">MEKASQTAIRILEAFLKLADERGIKATTTRAIAEEAGVNEVTIFRIFKDKENLMRQAYEHFSPGKRIVAYQLAIDTSTAAQTRSGLIECMKFLRTIFSEHPQLLLSGVRDYRRFSTLHDEMAFHALAACQLVTQALKQAAPMLRPGIDIESATFSLLGFLYTTVSWQHQGWLQMTNEKWNDRLESAIDILMAP</sequence>
<dbReference type="PANTHER" id="PTHR30055">
    <property type="entry name" value="HTH-TYPE TRANSCRIPTIONAL REGULATOR RUTR"/>
    <property type="match status" value="1"/>
</dbReference>
<dbReference type="InterPro" id="IPR009057">
    <property type="entry name" value="Homeodomain-like_sf"/>
</dbReference>
<dbReference type="AlphaFoldDB" id="A0A402B4P4"/>
<dbReference type="InterPro" id="IPR001647">
    <property type="entry name" value="HTH_TetR"/>
</dbReference>
<evidence type="ECO:0000313" key="5">
    <source>
        <dbReference type="Proteomes" id="UP000287171"/>
    </source>
</evidence>